<accession>A0A4C1WAH8</accession>
<organism evidence="1 2">
    <name type="scientific">Eumeta variegata</name>
    <name type="common">Bagworm moth</name>
    <name type="synonym">Eumeta japonica</name>
    <dbReference type="NCBI Taxonomy" id="151549"/>
    <lineage>
        <taxon>Eukaryota</taxon>
        <taxon>Metazoa</taxon>
        <taxon>Ecdysozoa</taxon>
        <taxon>Arthropoda</taxon>
        <taxon>Hexapoda</taxon>
        <taxon>Insecta</taxon>
        <taxon>Pterygota</taxon>
        <taxon>Neoptera</taxon>
        <taxon>Endopterygota</taxon>
        <taxon>Lepidoptera</taxon>
        <taxon>Glossata</taxon>
        <taxon>Ditrysia</taxon>
        <taxon>Tineoidea</taxon>
        <taxon>Psychidae</taxon>
        <taxon>Oiketicinae</taxon>
        <taxon>Eumeta</taxon>
    </lineage>
</organism>
<evidence type="ECO:0000313" key="1">
    <source>
        <dbReference type="EMBL" id="GBP47519.1"/>
    </source>
</evidence>
<reference evidence="1 2" key="1">
    <citation type="journal article" date="2019" name="Commun. Biol.">
        <title>The bagworm genome reveals a unique fibroin gene that provides high tensile strength.</title>
        <authorList>
            <person name="Kono N."/>
            <person name="Nakamura H."/>
            <person name="Ohtoshi R."/>
            <person name="Tomita M."/>
            <person name="Numata K."/>
            <person name="Arakawa K."/>
        </authorList>
    </citation>
    <scope>NUCLEOTIDE SEQUENCE [LARGE SCALE GENOMIC DNA]</scope>
</reference>
<protein>
    <submittedName>
        <fullName evidence="1">Uncharacterized protein</fullName>
    </submittedName>
</protein>
<dbReference type="EMBL" id="BGZK01000503">
    <property type="protein sequence ID" value="GBP47519.1"/>
    <property type="molecule type" value="Genomic_DNA"/>
</dbReference>
<dbReference type="Proteomes" id="UP000299102">
    <property type="component" value="Unassembled WGS sequence"/>
</dbReference>
<proteinExistence type="predicted"/>
<sequence>MKSFAYREAPSADSVVVADAGKSSHFGRGARSARPSRVTDGLIHFPTYNESSPSAMPSSYIGIEYLTERGLMEGSGAMEGPVGHWNSYSLDEK</sequence>
<comment type="caution">
    <text evidence="1">The sequence shown here is derived from an EMBL/GenBank/DDBJ whole genome shotgun (WGS) entry which is preliminary data.</text>
</comment>
<name>A0A4C1WAH8_EUMVA</name>
<keyword evidence="2" id="KW-1185">Reference proteome</keyword>
<gene>
    <name evidence="1" type="ORF">EVAR_30607_1</name>
</gene>
<evidence type="ECO:0000313" key="2">
    <source>
        <dbReference type="Proteomes" id="UP000299102"/>
    </source>
</evidence>
<dbReference type="AlphaFoldDB" id="A0A4C1WAH8"/>